<keyword evidence="2" id="KW-1185">Reference proteome</keyword>
<name>A0AAE0A7T5_9ROSI</name>
<dbReference type="Proteomes" id="UP001281410">
    <property type="component" value="Unassembled WGS sequence"/>
</dbReference>
<sequence>MKKAHHYSQLWLGYKWKRNKKKKMKRKEKKGRAVINGFSLVDDLSIENKMDNINYDDFLIKPRRWTRRNKKKEWGNEIVPGFRKNIAL</sequence>
<evidence type="ECO:0000313" key="2">
    <source>
        <dbReference type="Proteomes" id="UP001281410"/>
    </source>
</evidence>
<evidence type="ECO:0000313" key="1">
    <source>
        <dbReference type="EMBL" id="KAK3204948.1"/>
    </source>
</evidence>
<accession>A0AAE0A7T5</accession>
<organism evidence="1 2">
    <name type="scientific">Dipteronia sinensis</name>
    <dbReference type="NCBI Taxonomy" id="43782"/>
    <lineage>
        <taxon>Eukaryota</taxon>
        <taxon>Viridiplantae</taxon>
        <taxon>Streptophyta</taxon>
        <taxon>Embryophyta</taxon>
        <taxon>Tracheophyta</taxon>
        <taxon>Spermatophyta</taxon>
        <taxon>Magnoliopsida</taxon>
        <taxon>eudicotyledons</taxon>
        <taxon>Gunneridae</taxon>
        <taxon>Pentapetalae</taxon>
        <taxon>rosids</taxon>
        <taxon>malvids</taxon>
        <taxon>Sapindales</taxon>
        <taxon>Sapindaceae</taxon>
        <taxon>Hippocastanoideae</taxon>
        <taxon>Acereae</taxon>
        <taxon>Dipteronia</taxon>
    </lineage>
</organism>
<dbReference type="EMBL" id="JANJYJ010000006">
    <property type="protein sequence ID" value="KAK3204948.1"/>
    <property type="molecule type" value="Genomic_DNA"/>
</dbReference>
<protein>
    <submittedName>
        <fullName evidence="1">Uncharacterized protein</fullName>
    </submittedName>
</protein>
<proteinExistence type="predicted"/>
<dbReference type="AlphaFoldDB" id="A0AAE0A7T5"/>
<gene>
    <name evidence="1" type="ORF">Dsin_018994</name>
</gene>
<comment type="caution">
    <text evidence="1">The sequence shown here is derived from an EMBL/GenBank/DDBJ whole genome shotgun (WGS) entry which is preliminary data.</text>
</comment>
<reference evidence="1" key="1">
    <citation type="journal article" date="2023" name="Plant J.">
        <title>Genome sequences and population genomics provide insights into the demographic history, inbreeding, and mutation load of two 'living fossil' tree species of Dipteronia.</title>
        <authorList>
            <person name="Feng Y."/>
            <person name="Comes H.P."/>
            <person name="Chen J."/>
            <person name="Zhu S."/>
            <person name="Lu R."/>
            <person name="Zhang X."/>
            <person name="Li P."/>
            <person name="Qiu J."/>
            <person name="Olsen K.M."/>
            <person name="Qiu Y."/>
        </authorList>
    </citation>
    <scope>NUCLEOTIDE SEQUENCE</scope>
    <source>
        <strain evidence="1">NBL</strain>
    </source>
</reference>